<dbReference type="EMBL" id="QRYC01000039">
    <property type="protein sequence ID" value="RGU54066.1"/>
    <property type="molecule type" value="Genomic_DNA"/>
</dbReference>
<dbReference type="Pfam" id="PF12668">
    <property type="entry name" value="DUF3791"/>
    <property type="match status" value="1"/>
</dbReference>
<gene>
    <name evidence="1" type="ORF">DWW57_17740</name>
</gene>
<comment type="caution">
    <text evidence="1">The sequence shown here is derived from an EMBL/GenBank/DDBJ whole genome shotgun (WGS) entry which is preliminary data.</text>
</comment>
<name>A0A412TJX2_9BACT</name>
<reference evidence="1 2" key="1">
    <citation type="submission" date="2018-08" db="EMBL/GenBank/DDBJ databases">
        <title>A genome reference for cultivated species of the human gut microbiota.</title>
        <authorList>
            <person name="Zou Y."/>
            <person name="Xue W."/>
            <person name="Luo G."/>
        </authorList>
    </citation>
    <scope>NUCLEOTIDE SEQUENCE [LARGE SCALE GENOMIC DNA]</scope>
    <source>
        <strain evidence="1 2">AF16-14</strain>
    </source>
</reference>
<organism evidence="1 2">
    <name type="scientific">Odoribacter splanchnicus</name>
    <dbReference type="NCBI Taxonomy" id="28118"/>
    <lineage>
        <taxon>Bacteria</taxon>
        <taxon>Pseudomonadati</taxon>
        <taxon>Bacteroidota</taxon>
        <taxon>Bacteroidia</taxon>
        <taxon>Bacteroidales</taxon>
        <taxon>Odoribacteraceae</taxon>
        <taxon>Odoribacter</taxon>
    </lineage>
</organism>
<dbReference type="InterPro" id="IPR024269">
    <property type="entry name" value="DUF3791"/>
</dbReference>
<sequence>MEQERRNNSVDFSAQKVQFVIFCIECYARKHRLSGLEVFVLFKEKGVLAFLRNHFEVLHTQGDAYILEEIESFLKNRKQK</sequence>
<proteinExistence type="predicted"/>
<dbReference type="Proteomes" id="UP000284243">
    <property type="component" value="Unassembled WGS sequence"/>
</dbReference>
<dbReference type="AlphaFoldDB" id="A0A412TJX2"/>
<evidence type="ECO:0000313" key="2">
    <source>
        <dbReference type="Proteomes" id="UP000284243"/>
    </source>
</evidence>
<accession>A0A412TJX2</accession>
<protein>
    <submittedName>
        <fullName evidence="1">DUF3791 domain-containing protein</fullName>
    </submittedName>
</protein>
<evidence type="ECO:0000313" key="1">
    <source>
        <dbReference type="EMBL" id="RGU54066.1"/>
    </source>
</evidence>